<protein>
    <submittedName>
        <fullName evidence="2">Uncharacterized protein</fullName>
    </submittedName>
</protein>
<evidence type="ECO:0000313" key="3">
    <source>
        <dbReference type="Proteomes" id="UP001177670"/>
    </source>
</evidence>
<organism evidence="2 3">
    <name type="scientific">Melipona bicolor</name>
    <dbReference type="NCBI Taxonomy" id="60889"/>
    <lineage>
        <taxon>Eukaryota</taxon>
        <taxon>Metazoa</taxon>
        <taxon>Ecdysozoa</taxon>
        <taxon>Arthropoda</taxon>
        <taxon>Hexapoda</taxon>
        <taxon>Insecta</taxon>
        <taxon>Pterygota</taxon>
        <taxon>Neoptera</taxon>
        <taxon>Endopterygota</taxon>
        <taxon>Hymenoptera</taxon>
        <taxon>Apocrita</taxon>
        <taxon>Aculeata</taxon>
        <taxon>Apoidea</taxon>
        <taxon>Anthophila</taxon>
        <taxon>Apidae</taxon>
        <taxon>Melipona</taxon>
    </lineage>
</organism>
<feature type="region of interest" description="Disordered" evidence="1">
    <location>
        <begin position="132"/>
        <end position="163"/>
    </location>
</feature>
<dbReference type="AlphaFoldDB" id="A0AA40FCJ0"/>
<accession>A0AA40FCJ0</accession>
<feature type="compositionally biased region" description="Low complexity" evidence="1">
    <location>
        <begin position="138"/>
        <end position="149"/>
    </location>
</feature>
<feature type="region of interest" description="Disordered" evidence="1">
    <location>
        <begin position="340"/>
        <end position="375"/>
    </location>
</feature>
<name>A0AA40FCJ0_9HYME</name>
<gene>
    <name evidence="2" type="ORF">K0M31_019004</name>
</gene>
<dbReference type="EMBL" id="JAHYIQ010000072">
    <property type="protein sequence ID" value="KAK1116473.1"/>
    <property type="molecule type" value="Genomic_DNA"/>
</dbReference>
<feature type="compositionally biased region" description="Polar residues" evidence="1">
    <location>
        <begin position="346"/>
        <end position="372"/>
    </location>
</feature>
<proteinExistence type="predicted"/>
<keyword evidence="3" id="KW-1185">Reference proteome</keyword>
<evidence type="ECO:0000313" key="2">
    <source>
        <dbReference type="EMBL" id="KAK1116473.1"/>
    </source>
</evidence>
<comment type="caution">
    <text evidence="2">The sequence shown here is derived from an EMBL/GenBank/DDBJ whole genome shotgun (WGS) entry which is preliminary data.</text>
</comment>
<reference evidence="2" key="1">
    <citation type="submission" date="2021-10" db="EMBL/GenBank/DDBJ databases">
        <title>Melipona bicolor Genome sequencing and assembly.</title>
        <authorList>
            <person name="Araujo N.S."/>
            <person name="Arias M.C."/>
        </authorList>
    </citation>
    <scope>NUCLEOTIDE SEQUENCE</scope>
    <source>
        <strain evidence="2">USP_2M_L1-L4_2017</strain>
        <tissue evidence="2">Whole body</tissue>
    </source>
</reference>
<dbReference type="Proteomes" id="UP001177670">
    <property type="component" value="Unassembled WGS sequence"/>
</dbReference>
<evidence type="ECO:0000256" key="1">
    <source>
        <dbReference type="SAM" id="MobiDB-lite"/>
    </source>
</evidence>
<sequence length="552" mass="63649">MRCRTKPTMDFSKRLISGIFRRPRLIKINKKESPKTASCVHERQASSEVNVRRCKSKYEKTQANADAAIEGKIAGWRLKKVRLCHIEIDVQYTVMKQPVENVAKKTRRVPKRITATHNFVYEFNPFGNPTTTPEPFYKSTNSKQNSSNTRPHVTSALPKLNPHSDSLIGNSERHENMTNPKKNASLATIKKQETSVEQRLIKPRAERQKLVNEIDREVERVKSDWRTLRSSAGWTQSRNFANARTRKLYDSLEKMTQEMDKMQKSYMDPKSNRYLHRGAMKALDPADRSSFEEKASKVKNMLFPKDNKKIVDETLNELSNVLKTNLSDVTLSEHIPNKKIEKKLLPNTQSQNGKNNSPSNVHKRNTSANNGKNLKKINSDIERYLHNYINEAEKNFVNKEEPKIKELEIHSKDVSDMLKKLNLNSFDIYDIARDSEENSLLQSVERTKSSAQITIEPKITEEENVAKILSRMQSSVQTSMVESAEIKKEDDHSTKYNMLNYDTSIQTNTKNIPNNAFIEMGFHALSNNYPQNALMRVLQSEYLKKDTTLKPM</sequence>